<dbReference type="AlphaFoldDB" id="A0A542W023"/>
<keyword evidence="1" id="KW-0472">Membrane</keyword>
<name>A0A542W023_ZYMMB</name>
<evidence type="ECO:0000313" key="3">
    <source>
        <dbReference type="Proteomes" id="UP000316887"/>
    </source>
</evidence>
<reference evidence="2 3" key="1">
    <citation type="submission" date="2019-06" db="EMBL/GenBank/DDBJ databases">
        <title>Genome sequencing of Zymomonas mobilis strains for genetic engineering and biofuel applications.</title>
        <authorList>
            <person name="Teravest M."/>
        </authorList>
    </citation>
    <scope>NUCLEOTIDE SEQUENCE [LARGE SCALE GENOMIC DNA]</scope>
    <source>
        <strain evidence="2 3">AN0101</strain>
    </source>
</reference>
<proteinExistence type="predicted"/>
<comment type="caution">
    <text evidence="2">The sequence shown here is derived from an EMBL/GenBank/DDBJ whole genome shotgun (WGS) entry which is preliminary data.</text>
</comment>
<evidence type="ECO:0000256" key="1">
    <source>
        <dbReference type="SAM" id="Phobius"/>
    </source>
</evidence>
<dbReference type="OrthoDB" id="8478373at2"/>
<dbReference type="EMBL" id="VFOF01000001">
    <property type="protein sequence ID" value="TQL16907.1"/>
    <property type="molecule type" value="Genomic_DNA"/>
</dbReference>
<dbReference type="RefSeq" id="WP_141919296.1">
    <property type="nucleotide sequence ID" value="NZ_VFOF01000001.1"/>
</dbReference>
<dbReference type="GO" id="GO:0016020">
    <property type="term" value="C:membrane"/>
    <property type="evidence" value="ECO:0007669"/>
    <property type="project" value="InterPro"/>
</dbReference>
<sequence>MKKPQLFTFPDQNLLGEAPLSKTLSWLVALMVALMALALLFAVAVHQRAVFLHGQLADRLTVQIIEADPASRDRQKDTAVAILQTLPSVKSVHALSQQELEKLVEPWLGPDAESEITLPALVDFTILPHGNRQLIAEKIHRVAPSASLDDHGSSGAALLAFLDLVTGLLWGVIFSIAIATIAIIALAVRSAVNSCQDKIILLSLLGAERSRIAGLFRYKTGYAVLKGSIVGSGIAVLSAILCIRLLVALPTPILHSDNINFLPLFFIAFLPMVAVIIGVMTAHIIVLRMVEKK</sequence>
<evidence type="ECO:0000313" key="2">
    <source>
        <dbReference type="EMBL" id="TQL16907.1"/>
    </source>
</evidence>
<keyword evidence="1" id="KW-1133">Transmembrane helix</keyword>
<dbReference type="InterPro" id="IPR004513">
    <property type="entry name" value="FtsX"/>
</dbReference>
<accession>A0A542W023</accession>
<dbReference type="PANTHER" id="PTHR47755">
    <property type="entry name" value="CELL DIVISION PROTEIN FTSX"/>
    <property type="match status" value="1"/>
</dbReference>
<keyword evidence="2" id="KW-0131">Cell cycle</keyword>
<feature type="transmembrane region" description="Helical" evidence="1">
    <location>
        <begin position="228"/>
        <end position="249"/>
    </location>
</feature>
<feature type="transmembrane region" description="Helical" evidence="1">
    <location>
        <begin position="168"/>
        <end position="187"/>
    </location>
</feature>
<feature type="transmembrane region" description="Helical" evidence="1">
    <location>
        <begin position="24"/>
        <end position="45"/>
    </location>
</feature>
<gene>
    <name evidence="2" type="ORF">FBY58_0458</name>
</gene>
<keyword evidence="1" id="KW-0812">Transmembrane</keyword>
<feature type="transmembrane region" description="Helical" evidence="1">
    <location>
        <begin position="261"/>
        <end position="287"/>
    </location>
</feature>
<dbReference type="GO" id="GO:0051301">
    <property type="term" value="P:cell division"/>
    <property type="evidence" value="ECO:0007669"/>
    <property type="project" value="UniProtKB-KW"/>
</dbReference>
<keyword evidence="2" id="KW-0132">Cell division</keyword>
<dbReference type="PANTHER" id="PTHR47755:SF1">
    <property type="entry name" value="CELL DIVISION PROTEIN FTSX"/>
    <property type="match status" value="1"/>
</dbReference>
<protein>
    <submittedName>
        <fullName evidence="2">Cell division transport system permease protein</fullName>
    </submittedName>
</protein>
<dbReference type="Proteomes" id="UP000316887">
    <property type="component" value="Unassembled WGS sequence"/>
</dbReference>
<organism evidence="2 3">
    <name type="scientific">Zymomonas mobilis</name>
    <dbReference type="NCBI Taxonomy" id="542"/>
    <lineage>
        <taxon>Bacteria</taxon>
        <taxon>Pseudomonadati</taxon>
        <taxon>Pseudomonadota</taxon>
        <taxon>Alphaproteobacteria</taxon>
        <taxon>Sphingomonadales</taxon>
        <taxon>Zymomonadaceae</taxon>
        <taxon>Zymomonas</taxon>
    </lineage>
</organism>